<evidence type="ECO:0000259" key="2">
    <source>
        <dbReference type="Pfam" id="PF23981"/>
    </source>
</evidence>
<gene>
    <name evidence="3" type="ORF">PAUR_a4241</name>
</gene>
<reference evidence="3 4" key="1">
    <citation type="submission" date="2015-03" db="EMBL/GenBank/DDBJ databases">
        <title>Genome sequence of Pseudoalteromonas aurantia.</title>
        <authorList>
            <person name="Xie B.-B."/>
            <person name="Rong J.-C."/>
            <person name="Qin Q.-L."/>
            <person name="Zhang Y.-Z."/>
        </authorList>
    </citation>
    <scope>NUCLEOTIDE SEQUENCE [LARGE SCALE GENOMIC DNA]</scope>
    <source>
        <strain evidence="3 4">208</strain>
    </source>
</reference>
<feature type="domain" description="DUF7305" evidence="2">
    <location>
        <begin position="437"/>
        <end position="561"/>
    </location>
</feature>
<name>A0ABR9EFB2_9GAMM</name>
<accession>A0ABR9EFB2</accession>
<keyword evidence="1" id="KW-1133">Transmembrane helix</keyword>
<sequence>MSFINHKQHGFTLIKVMLLSTMASVVVFGALQEAIVQERLTGNFQKDLNARLLAEKGVFDSATAIKEAIKKDSSLTMEDLLTQFGTQTGVGGLKGGDAQYNALITNPEDSIVEISSHGFRYHEDASSYLVAQFDYIPAENESPFANAVTGCKGVNLSGSGSVDSYDSSQGTYEQTKTNNGDVNTVIGDSDVVINGHSPIKGDVKASGIVYLKGSSPVIGNVQSNTGVDISSGGGLRVEGNVLSRGFVTHRGGSISGYVRAHGDVTMNWGSDILNSITPTELDIRYGGTGIFQTGSAFEQNSVHYSDDIYQFDPTQETVVEPVKVYDPTSPDYDPDNPDKECDPLALPLNMPNVMGDTSTYLDFSVGPQEEYTFTPQRGYFTKSATDKGFWSSKVHDIYIFDMTKQSHGYSDVDNEYVFGMKNFSLGSNGKIVVDAGNNGGDVIWLVDGDFTLSGNTSITIAKDTTLTVFVTGKAKFGASAKVITEQEGVAKTGHMVFSMYSSFVGADGIIVNGASDMYASIYAPLTSIKLSGSGQLYGSVRGAVINSSGGSGVHFDEALKHVKIGAGQTGGEGKLEFKGWFYRHPAALPNQ</sequence>
<dbReference type="RefSeq" id="WP_318782626.1">
    <property type="nucleotide sequence ID" value="NZ_AQGV01000013.1"/>
</dbReference>
<dbReference type="Proteomes" id="UP000615755">
    <property type="component" value="Unassembled WGS sequence"/>
</dbReference>
<keyword evidence="1" id="KW-0812">Transmembrane</keyword>
<dbReference type="EMBL" id="AQGV01000013">
    <property type="protein sequence ID" value="MBE0369686.1"/>
    <property type="molecule type" value="Genomic_DNA"/>
</dbReference>
<organism evidence="3 4">
    <name type="scientific">Pseudoalteromonas aurantia 208</name>
    <dbReference type="NCBI Taxonomy" id="1314867"/>
    <lineage>
        <taxon>Bacteria</taxon>
        <taxon>Pseudomonadati</taxon>
        <taxon>Pseudomonadota</taxon>
        <taxon>Gammaproteobacteria</taxon>
        <taxon>Alteromonadales</taxon>
        <taxon>Pseudoalteromonadaceae</taxon>
        <taxon>Pseudoalteromonas</taxon>
    </lineage>
</organism>
<dbReference type="InterPro" id="IPR055729">
    <property type="entry name" value="DUF7305"/>
</dbReference>
<dbReference type="Pfam" id="PF23981">
    <property type="entry name" value="DUF7305"/>
    <property type="match status" value="1"/>
</dbReference>
<keyword evidence="4" id="KW-1185">Reference proteome</keyword>
<keyword evidence="1" id="KW-0472">Membrane</keyword>
<evidence type="ECO:0000313" key="3">
    <source>
        <dbReference type="EMBL" id="MBE0369686.1"/>
    </source>
</evidence>
<evidence type="ECO:0000313" key="4">
    <source>
        <dbReference type="Proteomes" id="UP000615755"/>
    </source>
</evidence>
<feature type="transmembrane region" description="Helical" evidence="1">
    <location>
        <begin position="12"/>
        <end position="31"/>
    </location>
</feature>
<proteinExistence type="predicted"/>
<protein>
    <recommendedName>
        <fullName evidence="2">DUF7305 domain-containing protein</fullName>
    </recommendedName>
</protein>
<comment type="caution">
    <text evidence="3">The sequence shown here is derived from an EMBL/GenBank/DDBJ whole genome shotgun (WGS) entry which is preliminary data.</text>
</comment>
<evidence type="ECO:0000256" key="1">
    <source>
        <dbReference type="SAM" id="Phobius"/>
    </source>
</evidence>